<keyword evidence="3" id="KW-1185">Reference proteome</keyword>
<dbReference type="Pfam" id="PF13573">
    <property type="entry name" value="SprB"/>
    <property type="match status" value="1"/>
</dbReference>
<reference evidence="2 3" key="1">
    <citation type="submission" date="2023-07" db="EMBL/GenBank/DDBJ databases">
        <authorList>
            <person name="Lian W.-H."/>
        </authorList>
    </citation>
    <scope>NUCLEOTIDE SEQUENCE [LARGE SCALE GENOMIC DNA]</scope>
    <source>
        <strain evidence="2 3">SYSU DXS3180</strain>
    </source>
</reference>
<dbReference type="EMBL" id="JAULBC010000001">
    <property type="protein sequence ID" value="MEX6686872.1"/>
    <property type="molecule type" value="Genomic_DNA"/>
</dbReference>
<organism evidence="2 3">
    <name type="scientific">Danxiaibacter flavus</name>
    <dbReference type="NCBI Taxonomy" id="3049108"/>
    <lineage>
        <taxon>Bacteria</taxon>
        <taxon>Pseudomonadati</taxon>
        <taxon>Bacteroidota</taxon>
        <taxon>Chitinophagia</taxon>
        <taxon>Chitinophagales</taxon>
        <taxon>Chitinophagaceae</taxon>
        <taxon>Danxiaibacter</taxon>
    </lineage>
</organism>
<dbReference type="NCBIfam" id="TIGR04131">
    <property type="entry name" value="Bac_Flav_CTERM"/>
    <property type="match status" value="1"/>
</dbReference>
<protein>
    <submittedName>
        <fullName evidence="2">Gliding motility-associated C-terminal domain-containing protein</fullName>
    </submittedName>
</protein>
<evidence type="ECO:0000256" key="1">
    <source>
        <dbReference type="SAM" id="SignalP"/>
    </source>
</evidence>
<dbReference type="Pfam" id="PF13585">
    <property type="entry name" value="CHU_C"/>
    <property type="match status" value="1"/>
</dbReference>
<name>A0ABV3ZAH5_9BACT</name>
<evidence type="ECO:0000313" key="3">
    <source>
        <dbReference type="Proteomes" id="UP001560573"/>
    </source>
</evidence>
<comment type="caution">
    <text evidence="2">The sequence shown here is derived from an EMBL/GenBank/DDBJ whole genome shotgun (WGS) entry which is preliminary data.</text>
</comment>
<sequence length="1033" mass="112954">MALFNVNSYKTSLTIVLMLIAFIAKAQKTVVCDSYGDLYDFNPKTCAYTALADCGRSLYGDAFSVAMRKDTLYILTTRSIIYRQILNKPNSCKLIARSPYQGNAMTIGPDGTLYICAGNTLLGINSYSGQQTFIRNLPYFSAGDLFFYKKELYLASDQGIIQINIEEPSLSRLYIPNQASFFGIINIPDGCNQNKVYGISSSIYELDFENRRIGRIVCTPQISIFDAASITENGYTEGVNIDAINVENICSPATSIGSIQVKAGTAAPGSTLTYSINGGATNQSGVFPNLAEGVYAINVKASNGCFADSVATIRKGSVPKVSVLIQPDTCFKAVGSIHIAGSTNAPPLTYTLNNTMSQTEPLYEKLHAKQYKLRGTTAIGCYMDTSFTINSYMPPTPLKAISAIPEICNLGSITLSYENRVNAVRLNQIPLGQPTTIPDLRANVYTVTLETDRCNYDTLIEVKKELPEHPNILILADTPTCTAKKDGAIRFDITGNNAPFSLYSNDTLASTPNFQMLANGNYTFKIKDNAGCIWDTAVSLFYTRVKPGSVINTSNAICWLKPNGAVSLSITGKDQPYTFAFNNNSYASNDSIKSLYSGSYQLQIADKNNCITDTLQAVVGTTNSALQIENIQSTPTLCDAGTGTITFTMNENAGQVYLSLNNQAFQDKLFYDGLKEGTQYFKLKDNNGCVADTSQSIALQKLPTPVQNIRLTPEICEKKGSIAIELFSGKTATNFRLNNGIVQESPFFANVSAGVHYISFIYNGCSFDTLATVEKTTTQKPSIGITTRDVDCYDRNNGHISINAGNGSSPYTYSYNNSPFINDAKITSLTPGNYTISIKDSYGCIWDTIATINPFVIIKPSVNLIARTPVCFVDERATLQVFINGPETPYRYSIGNSLYNTGNEIKLLPGMYQAYVNNKTGCVLDSVQIDLSYSQTGILPCDTIMVPNAFTPNGDMKNDYLRPVVNYGFVSDYSFSVFNRLGQLLFHTTAINKGWDGKINGQVQPPASYVWMMQYKTRAGKHVTQKGTAVLIR</sequence>
<dbReference type="SUPFAM" id="SSF63829">
    <property type="entry name" value="Calcium-dependent phosphotriesterase"/>
    <property type="match status" value="1"/>
</dbReference>
<dbReference type="Proteomes" id="UP001560573">
    <property type="component" value="Unassembled WGS sequence"/>
</dbReference>
<dbReference type="InterPro" id="IPR025667">
    <property type="entry name" value="SprB_repeat"/>
</dbReference>
<proteinExistence type="predicted"/>
<dbReference type="InterPro" id="IPR026341">
    <property type="entry name" value="T9SS_type_B"/>
</dbReference>
<dbReference type="RefSeq" id="WP_369328268.1">
    <property type="nucleotide sequence ID" value="NZ_JAULBC010000001.1"/>
</dbReference>
<accession>A0ABV3ZAH5</accession>
<gene>
    <name evidence="2" type="ORF">QTN47_05170</name>
</gene>
<feature type="signal peptide" evidence="1">
    <location>
        <begin position="1"/>
        <end position="26"/>
    </location>
</feature>
<keyword evidence="1" id="KW-0732">Signal</keyword>
<feature type="chain" id="PRO_5045335973" evidence="1">
    <location>
        <begin position="27"/>
        <end position="1033"/>
    </location>
</feature>
<evidence type="ECO:0000313" key="2">
    <source>
        <dbReference type="EMBL" id="MEX6686872.1"/>
    </source>
</evidence>